<dbReference type="Proteomes" id="UP000051677">
    <property type="component" value="Unassembled WGS sequence"/>
</dbReference>
<dbReference type="PROSITE" id="PS50893">
    <property type="entry name" value="ABC_TRANSPORTER_2"/>
    <property type="match status" value="2"/>
</dbReference>
<feature type="domain" description="ABC transporter" evidence="5">
    <location>
        <begin position="3"/>
        <end position="235"/>
    </location>
</feature>
<dbReference type="CDD" id="cd03221">
    <property type="entry name" value="ABCF_EF-3"/>
    <property type="match status" value="1"/>
</dbReference>
<evidence type="ECO:0000313" key="7">
    <source>
        <dbReference type="Proteomes" id="UP000051677"/>
    </source>
</evidence>
<dbReference type="EMBL" id="LKTM01000201">
    <property type="protein sequence ID" value="KQH78554.1"/>
    <property type="molecule type" value="Genomic_DNA"/>
</dbReference>
<keyword evidence="3" id="KW-0067">ATP-binding</keyword>
<dbReference type="FunFam" id="3.40.50.300:FF:001320">
    <property type="entry name" value="Heme ABC transporter ATP-binding protein"/>
    <property type="match status" value="1"/>
</dbReference>
<dbReference type="GO" id="GO:0005524">
    <property type="term" value="F:ATP binding"/>
    <property type="evidence" value="ECO:0007669"/>
    <property type="project" value="UniProtKB-KW"/>
</dbReference>
<dbReference type="SMART" id="SM00382">
    <property type="entry name" value="AAA"/>
    <property type="match status" value="2"/>
</dbReference>
<dbReference type="InterPro" id="IPR017871">
    <property type="entry name" value="ABC_transporter-like_CS"/>
</dbReference>
<evidence type="ECO:0000256" key="3">
    <source>
        <dbReference type="ARBA" id="ARBA00022840"/>
    </source>
</evidence>
<dbReference type="SUPFAM" id="SSF52540">
    <property type="entry name" value="P-loop containing nucleoside triphosphate hydrolases"/>
    <property type="match status" value="2"/>
</dbReference>
<dbReference type="InterPro" id="IPR027417">
    <property type="entry name" value="P-loop_NTPase"/>
</dbReference>
<keyword evidence="1" id="KW-0677">Repeat</keyword>
<evidence type="ECO:0000256" key="1">
    <source>
        <dbReference type="ARBA" id="ARBA00022737"/>
    </source>
</evidence>
<dbReference type="GO" id="GO:0016887">
    <property type="term" value="F:ATP hydrolysis activity"/>
    <property type="evidence" value="ECO:0007669"/>
    <property type="project" value="InterPro"/>
</dbReference>
<dbReference type="Pfam" id="PF00005">
    <property type="entry name" value="ABC_tran"/>
    <property type="match status" value="2"/>
</dbReference>
<name>A0A0Q2LS61_MYCGO</name>
<gene>
    <name evidence="6" type="ORF">AO501_26010</name>
</gene>
<reference evidence="6 7" key="1">
    <citation type="submission" date="2015-10" db="EMBL/GenBank/DDBJ databases">
        <title>Mycobacterium gordonae draft genome assembly.</title>
        <authorList>
            <person name="Ustinova V."/>
            <person name="Smirnova T."/>
            <person name="Blagodatskikh K."/>
            <person name="Varlamov D."/>
            <person name="Larionova E."/>
            <person name="Chernousova L."/>
        </authorList>
    </citation>
    <scope>NUCLEOTIDE SEQUENCE [LARGE SCALE GENOMIC DNA]</scope>
    <source>
        <strain evidence="6 7">CTRI 14-8773</strain>
    </source>
</reference>
<feature type="region of interest" description="Disordered" evidence="4">
    <location>
        <begin position="245"/>
        <end position="297"/>
    </location>
</feature>
<dbReference type="FunFam" id="3.40.50.300:FF:000597">
    <property type="entry name" value="ABC transporter ATP-binding protein"/>
    <property type="match status" value="1"/>
</dbReference>
<comment type="caution">
    <text evidence="6">The sequence shown here is derived from an EMBL/GenBank/DDBJ whole genome shotgun (WGS) entry which is preliminary data.</text>
</comment>
<dbReference type="InterPro" id="IPR003439">
    <property type="entry name" value="ABC_transporter-like_ATP-bd"/>
</dbReference>
<dbReference type="AlphaFoldDB" id="A0A0Q2LS61"/>
<proteinExistence type="predicted"/>
<dbReference type="OrthoDB" id="3239744at2"/>
<protein>
    <submittedName>
        <fullName evidence="6">ABC transporter</fullName>
    </submittedName>
</protein>
<feature type="compositionally biased region" description="Low complexity" evidence="4">
    <location>
        <begin position="262"/>
        <end position="272"/>
    </location>
</feature>
<accession>A0A0Q2LS61</accession>
<feature type="compositionally biased region" description="Basic and acidic residues" evidence="4">
    <location>
        <begin position="245"/>
        <end position="260"/>
    </location>
</feature>
<evidence type="ECO:0000256" key="4">
    <source>
        <dbReference type="SAM" id="MobiDB-lite"/>
    </source>
</evidence>
<keyword evidence="2" id="KW-0547">Nucleotide-binding</keyword>
<feature type="domain" description="ABC transporter" evidence="5">
    <location>
        <begin position="340"/>
        <end position="541"/>
    </location>
</feature>
<dbReference type="PROSITE" id="PS00211">
    <property type="entry name" value="ABC_TRANSPORTER_1"/>
    <property type="match status" value="1"/>
</dbReference>
<evidence type="ECO:0000259" key="5">
    <source>
        <dbReference type="PROSITE" id="PS50893"/>
    </source>
</evidence>
<dbReference type="InterPro" id="IPR050611">
    <property type="entry name" value="ABCF"/>
</dbReference>
<evidence type="ECO:0000256" key="2">
    <source>
        <dbReference type="ARBA" id="ARBA00022741"/>
    </source>
</evidence>
<dbReference type="CDD" id="cd01120">
    <property type="entry name" value="RecA-like_superfamily"/>
    <property type="match status" value="1"/>
</dbReference>
<dbReference type="Gene3D" id="3.40.50.300">
    <property type="entry name" value="P-loop containing nucleotide triphosphate hydrolases"/>
    <property type="match status" value="2"/>
</dbReference>
<organism evidence="6 7">
    <name type="scientific">Mycobacterium gordonae</name>
    <dbReference type="NCBI Taxonomy" id="1778"/>
    <lineage>
        <taxon>Bacteria</taxon>
        <taxon>Bacillati</taxon>
        <taxon>Actinomycetota</taxon>
        <taxon>Actinomycetes</taxon>
        <taxon>Mycobacteriales</taxon>
        <taxon>Mycobacteriaceae</taxon>
        <taxon>Mycobacterium</taxon>
    </lineage>
</organism>
<dbReference type="InterPro" id="IPR003593">
    <property type="entry name" value="AAA+_ATPase"/>
</dbReference>
<sequence length="541" mass="58766">MSVSCSNLSFWWPDGTTVFQDVSFAFDHGRTGLVAPNGAGKTTLLKLIAGRHLPDRGRVSVRGVTAYLSQDLPYTPELTVAEVLGVAPVLAALDALDGGDASDEVFTTVGDDWDIAERVAAELDRLGLGHITLDRRLDSVSGGEIVALGLAAQLLQRPDVLLLDEPTNNLDQAGRRRLYRVLDDYRGCLVVASHDRLLLERMDRIAEVSPNEIRCYGGNYTFYQQVLRQQRDAAEQQLRSAELDLKRQQRDRQKARERAARRAGNAVRNRQQLGLPKALLDKRESSAEQSAAKSDHLHAARVEAAGARVDEASRALREQSRIVVDLPDTRVPAGRTIFTGTAIQVRRGGAPLFAGNGVDLTIRGPERLALTGPNGAGKSTLLRAMAGQIPAQGAVSGRGRIVYLSQRLDLLDPDSSVADNLAGFAPGMRQADRLTRLARFLFPGVRAHQTVATLSGGEKLRATLACLLSAEPAPQLLLLDEPTNNLDLPSVAQLQSALASYQGAFVVVSHDRRFLDELNLDRWLRLSDGQLTVGAQQPSDE</sequence>
<dbReference type="PANTHER" id="PTHR19211">
    <property type="entry name" value="ATP-BINDING TRANSPORT PROTEIN-RELATED"/>
    <property type="match status" value="1"/>
</dbReference>
<dbReference type="PANTHER" id="PTHR19211:SF6">
    <property type="entry name" value="BLL7188 PROTEIN"/>
    <property type="match status" value="1"/>
</dbReference>
<dbReference type="RefSeq" id="WP_055578576.1">
    <property type="nucleotide sequence ID" value="NZ_LKTM01000201.1"/>
</dbReference>
<evidence type="ECO:0000313" key="6">
    <source>
        <dbReference type="EMBL" id="KQH78554.1"/>
    </source>
</evidence>